<proteinExistence type="predicted"/>
<organism evidence="1 2">
    <name type="scientific">Microcystis panniformis FACHB-1757</name>
    <dbReference type="NCBI Taxonomy" id="1638788"/>
    <lineage>
        <taxon>Bacteria</taxon>
        <taxon>Bacillati</taxon>
        <taxon>Cyanobacteriota</taxon>
        <taxon>Cyanophyceae</taxon>
        <taxon>Oscillatoriophycideae</taxon>
        <taxon>Chroococcales</taxon>
        <taxon>Microcystaceae</taxon>
        <taxon>Microcystis</taxon>
    </lineage>
</organism>
<accession>A0A0K1SB13</accession>
<evidence type="ECO:0000313" key="1">
    <source>
        <dbReference type="EMBL" id="AKV71186.1"/>
    </source>
</evidence>
<reference evidence="1 2" key="1">
    <citation type="journal article" date="2016" name="Stand. Genomic Sci.">
        <title>Complete genome sequence and genomic characterization of Microcystis panniformis FACHB 1757 by third-generation sequencing.</title>
        <authorList>
            <person name="Zhang J.Y."/>
            <person name="Guan R."/>
            <person name="Zhang H.J."/>
            <person name="Li H."/>
            <person name="Xiao P."/>
            <person name="Yu G.L."/>
            <person name="Du L."/>
            <person name="Cao D.M."/>
            <person name="Zhu B.C."/>
            <person name="Li R.H."/>
            <person name="Lu Z.H."/>
        </authorList>
    </citation>
    <scope>NUCLEOTIDE SEQUENCE [LARGE SCALE GENOMIC DNA]</scope>
    <source>
        <strain evidence="1 2">FACHB-1757</strain>
    </source>
</reference>
<dbReference type="Proteomes" id="UP000068167">
    <property type="component" value="Chromosome"/>
</dbReference>
<dbReference type="EMBL" id="CP011339">
    <property type="protein sequence ID" value="AKV71186.1"/>
    <property type="molecule type" value="Genomic_DNA"/>
</dbReference>
<keyword evidence="2" id="KW-1185">Reference proteome</keyword>
<sequence length="41" mass="4588">MNCPHDSRFVNLVKQIKEINAQLIVAHQAQLITRGTCAVNL</sequence>
<evidence type="ECO:0000313" key="2">
    <source>
        <dbReference type="Proteomes" id="UP000068167"/>
    </source>
</evidence>
<dbReference type="PATRIC" id="fig|1638788.3.peg.6483"/>
<dbReference type="AlphaFoldDB" id="A0A0K1SB13"/>
<dbReference type="KEGG" id="mpk:VL20_6458"/>
<name>A0A0K1SB13_9CHRO</name>
<protein>
    <submittedName>
        <fullName evidence="1">Uncharacterized protein</fullName>
    </submittedName>
</protein>
<gene>
    <name evidence="1" type="ORF">VL20_6458</name>
</gene>